<dbReference type="SUPFAM" id="SSF103473">
    <property type="entry name" value="MFS general substrate transporter"/>
    <property type="match status" value="1"/>
</dbReference>
<feature type="transmembrane region" description="Helical" evidence="7">
    <location>
        <begin position="132"/>
        <end position="153"/>
    </location>
</feature>
<dbReference type="Gene3D" id="1.20.1250.20">
    <property type="entry name" value="MFS general substrate transporter like domains"/>
    <property type="match status" value="1"/>
</dbReference>
<sequence length="502" mass="52476">MQGSVPAIPCLIMPSLTTVQSTSPALPGGMAPMSTPRKRLMALIVASLMLMEQLDGTALTTALPAIAHDFHVGIPATSITLTVYMLGLAALIPASGYMAERFGSRLTLRWAIGLFLSGSLICARAHSLPVLAIARLVQGAGGAMMVPVGRLVILRSVAKAELLSIMAWVMLPATIGPMAGPVLGGVLTSWLSWRWIFYINIPLGLLAIVLTGRFIPQIRTTRPPPFDLKGNILSATALGGLIFGMELLGHGQTARLAGIGLGLLAPMAALAYIRHARGTAHPVLDLSLLRIPTFRVSVLAGGLTRIATAGTIFLLPSLLQVRFGASAAQSGLVTFLAPMGALAMRLVVSHAYRGLGFRRVMCAGSLALPGMCLLLALLRPGTIPDWLLLLLAFNGMGQTLLFTGYNTIAYADMPAARMSAATSLYATCQQTMLTLGICMAAAMLGMAQALLPPPWRLHDYSVAFIACGVVAVGALPLLLRLSPDAGASVSGHGGPKNANKSK</sequence>
<evidence type="ECO:0000313" key="9">
    <source>
        <dbReference type="EMBL" id="BAK83444.1"/>
    </source>
</evidence>
<dbReference type="PANTHER" id="PTHR42718">
    <property type="entry name" value="MAJOR FACILITATOR SUPERFAMILY MULTIDRUG TRANSPORTER MFSC"/>
    <property type="match status" value="1"/>
</dbReference>
<evidence type="ECO:0000313" key="10">
    <source>
        <dbReference type="Proteomes" id="UP000009044"/>
    </source>
</evidence>
<dbReference type="InterPro" id="IPR011701">
    <property type="entry name" value="MFS"/>
</dbReference>
<organism evidence="9 10">
    <name type="scientific">Komagataeibacter medellinensis (strain NBRC 3288 / BCRC 11682 / LMG 1693 / Kondo 51)</name>
    <name type="common">Gluconacetobacter medellinensis</name>
    <dbReference type="NCBI Taxonomy" id="634177"/>
    <lineage>
        <taxon>Bacteria</taxon>
        <taxon>Pseudomonadati</taxon>
        <taxon>Pseudomonadota</taxon>
        <taxon>Alphaproteobacteria</taxon>
        <taxon>Acetobacterales</taxon>
        <taxon>Acetobacteraceae</taxon>
        <taxon>Komagataeibacter</taxon>
    </lineage>
</organism>
<evidence type="ECO:0000256" key="7">
    <source>
        <dbReference type="SAM" id="Phobius"/>
    </source>
</evidence>
<feature type="transmembrane region" description="Helical" evidence="7">
    <location>
        <begin position="195"/>
        <end position="216"/>
    </location>
</feature>
<feature type="domain" description="Major facilitator superfamily (MFS) profile" evidence="8">
    <location>
        <begin position="41"/>
        <end position="486"/>
    </location>
</feature>
<dbReference type="InterPro" id="IPR036259">
    <property type="entry name" value="MFS_trans_sf"/>
</dbReference>
<evidence type="ECO:0000256" key="2">
    <source>
        <dbReference type="ARBA" id="ARBA00022448"/>
    </source>
</evidence>
<keyword evidence="3" id="KW-1003">Cell membrane</keyword>
<dbReference type="Pfam" id="PF07690">
    <property type="entry name" value="MFS_1"/>
    <property type="match status" value="1"/>
</dbReference>
<evidence type="ECO:0000259" key="8">
    <source>
        <dbReference type="PROSITE" id="PS50850"/>
    </source>
</evidence>
<dbReference type="PANTHER" id="PTHR42718:SF46">
    <property type="entry name" value="BLR6921 PROTEIN"/>
    <property type="match status" value="1"/>
</dbReference>
<dbReference type="STRING" id="634177.GLX_10320"/>
<evidence type="ECO:0000256" key="4">
    <source>
        <dbReference type="ARBA" id="ARBA00022692"/>
    </source>
</evidence>
<name>G2I5P7_KOMMN</name>
<comment type="subcellular location">
    <subcellularLocation>
        <location evidence="1">Cell membrane</location>
        <topology evidence="1">Multi-pass membrane protein</topology>
    </subcellularLocation>
</comment>
<dbReference type="GO" id="GO:0022857">
    <property type="term" value="F:transmembrane transporter activity"/>
    <property type="evidence" value="ECO:0007669"/>
    <property type="project" value="InterPro"/>
</dbReference>
<feature type="transmembrane region" description="Helical" evidence="7">
    <location>
        <begin position="254"/>
        <end position="273"/>
    </location>
</feature>
<keyword evidence="5 7" id="KW-1133">Transmembrane helix</keyword>
<protein>
    <submittedName>
        <fullName evidence="9">Major facilitator superfamily multidrug resistance transporter</fullName>
    </submittedName>
</protein>
<keyword evidence="4 7" id="KW-0812">Transmembrane</keyword>
<evidence type="ECO:0000256" key="3">
    <source>
        <dbReference type="ARBA" id="ARBA00022475"/>
    </source>
</evidence>
<evidence type="ECO:0000256" key="1">
    <source>
        <dbReference type="ARBA" id="ARBA00004651"/>
    </source>
</evidence>
<feature type="transmembrane region" description="Helical" evidence="7">
    <location>
        <begin position="360"/>
        <end position="380"/>
    </location>
</feature>
<dbReference type="AlphaFoldDB" id="G2I5P7"/>
<accession>G2I5P7</accession>
<feature type="transmembrane region" description="Helical" evidence="7">
    <location>
        <begin position="327"/>
        <end position="348"/>
    </location>
</feature>
<dbReference type="HOGENOM" id="CLU_000960_28_0_5"/>
<dbReference type="KEGG" id="gxy:GLX_10320"/>
<evidence type="ECO:0000256" key="5">
    <source>
        <dbReference type="ARBA" id="ARBA00022989"/>
    </source>
</evidence>
<reference evidence="10" key="1">
    <citation type="journal article" date="2011" name="J. Bacteriol.">
        <title>Complete genome sequence of NBRC 3288, a unique cellulose-nonproducing strain of Gluconacetobacter xylinus isolated from vinegar.</title>
        <authorList>
            <person name="Ogino H."/>
            <person name="Azuma Y."/>
            <person name="Hosoyama A."/>
            <person name="Nakazawa H."/>
            <person name="Matsutani M."/>
            <person name="Hasegawa A."/>
            <person name="Otsuyama K."/>
            <person name="Matsushita K."/>
            <person name="Fujita N."/>
            <person name="Shirai M."/>
        </authorList>
    </citation>
    <scope>NUCLEOTIDE SEQUENCE [LARGE SCALE GENOMIC DNA]</scope>
    <source>
        <strain evidence="10">NBRC 3288 / BCRC 11682 / LMG 1693</strain>
    </source>
</reference>
<dbReference type="PRINTS" id="PR01036">
    <property type="entry name" value="TCRTETB"/>
</dbReference>
<feature type="transmembrane region" description="Helical" evidence="7">
    <location>
        <begin position="40"/>
        <end position="66"/>
    </location>
</feature>
<dbReference type="Gene3D" id="1.20.1720.10">
    <property type="entry name" value="Multidrug resistance protein D"/>
    <property type="match status" value="1"/>
</dbReference>
<feature type="transmembrane region" description="Helical" evidence="7">
    <location>
        <begin position="457"/>
        <end position="479"/>
    </location>
</feature>
<dbReference type="Proteomes" id="UP000009044">
    <property type="component" value="Chromosome"/>
</dbReference>
<keyword evidence="6 7" id="KW-0472">Membrane</keyword>
<keyword evidence="2" id="KW-0813">Transport</keyword>
<dbReference type="PATRIC" id="fig|634177.7.peg.1191"/>
<evidence type="ECO:0000256" key="6">
    <source>
        <dbReference type="ARBA" id="ARBA00023136"/>
    </source>
</evidence>
<feature type="transmembrane region" description="Helical" evidence="7">
    <location>
        <begin position="432"/>
        <end position="451"/>
    </location>
</feature>
<dbReference type="InterPro" id="IPR020846">
    <property type="entry name" value="MFS_dom"/>
</dbReference>
<gene>
    <name evidence="9" type="ordered locus">GLX_10320</name>
</gene>
<dbReference type="EMBL" id="AP012159">
    <property type="protein sequence ID" value="BAK83444.1"/>
    <property type="molecule type" value="Genomic_DNA"/>
</dbReference>
<feature type="transmembrane region" description="Helical" evidence="7">
    <location>
        <begin position="72"/>
        <end position="94"/>
    </location>
</feature>
<dbReference type="eggNOG" id="COG2814">
    <property type="taxonomic scope" value="Bacteria"/>
</dbReference>
<proteinExistence type="predicted"/>
<feature type="transmembrane region" description="Helical" evidence="7">
    <location>
        <begin position="294"/>
        <end position="315"/>
    </location>
</feature>
<feature type="transmembrane region" description="Helical" evidence="7">
    <location>
        <begin position="106"/>
        <end position="126"/>
    </location>
</feature>
<feature type="transmembrane region" description="Helical" evidence="7">
    <location>
        <begin position="386"/>
        <end position="411"/>
    </location>
</feature>
<feature type="transmembrane region" description="Helical" evidence="7">
    <location>
        <begin position="165"/>
        <end position="183"/>
    </location>
</feature>
<dbReference type="PROSITE" id="PS50850">
    <property type="entry name" value="MFS"/>
    <property type="match status" value="1"/>
</dbReference>
<feature type="transmembrane region" description="Helical" evidence="7">
    <location>
        <begin position="228"/>
        <end position="248"/>
    </location>
</feature>
<dbReference type="GO" id="GO:0005886">
    <property type="term" value="C:plasma membrane"/>
    <property type="evidence" value="ECO:0007669"/>
    <property type="project" value="UniProtKB-SubCell"/>
</dbReference>